<protein>
    <recommendedName>
        <fullName evidence="1">VWFA domain-containing protein</fullName>
    </recommendedName>
</protein>
<dbReference type="EMBL" id="JAOAOG010000266">
    <property type="protein sequence ID" value="KAJ6234997.1"/>
    <property type="molecule type" value="Genomic_DNA"/>
</dbReference>
<dbReference type="SMART" id="SM00327">
    <property type="entry name" value="VWA"/>
    <property type="match status" value="1"/>
</dbReference>
<evidence type="ECO:0000259" key="1">
    <source>
        <dbReference type="PROSITE" id="PS50234"/>
    </source>
</evidence>
<dbReference type="InterPro" id="IPR051266">
    <property type="entry name" value="CLCR"/>
</dbReference>
<reference evidence="2" key="1">
    <citation type="submission" date="2022-08" db="EMBL/GenBank/DDBJ databases">
        <title>Novel sulfate-reducing endosymbionts in the free-living metamonad Anaeramoeba.</title>
        <authorList>
            <person name="Jerlstrom-Hultqvist J."/>
            <person name="Cepicka I."/>
            <person name="Gallot-Lavallee L."/>
            <person name="Salas-Leiva D."/>
            <person name="Curtis B.A."/>
            <person name="Zahonova K."/>
            <person name="Pipaliya S."/>
            <person name="Dacks J."/>
            <person name="Roger A.J."/>
        </authorList>
    </citation>
    <scope>NUCLEOTIDE SEQUENCE</scope>
    <source>
        <strain evidence="2">Schooner1</strain>
    </source>
</reference>
<organism evidence="2 3">
    <name type="scientific">Anaeramoeba flamelloides</name>
    <dbReference type="NCBI Taxonomy" id="1746091"/>
    <lineage>
        <taxon>Eukaryota</taxon>
        <taxon>Metamonada</taxon>
        <taxon>Anaeramoebidae</taxon>
        <taxon>Anaeramoeba</taxon>
    </lineage>
</organism>
<sequence length="673" mass="75597">MTNKNTTDDVEIDIISDRTYSLITLNPPALVETVNADIIAVVDVSGSMSSEAKIQNTQGQTESDGLSYLDLVKHACNTIIENCSGRFGLVSYHSTAKVELPLTAMKGKQKRKKAKDAVAGLEPLNTTNIWDGLYNALEIVRSNNCQNAHILLLTDGVPNVNPPKGECFMLRSYLDKNNLDCCVHTFGFGYQLKTKLLVDLSKIGNGTFSFIPDGGFVGTCFINALSNIMVTKTTHAVLKIEKMNGVEFAEKQFFEFTPSNWGMTIPINHIHHGQPRHILIKHTFPKEGFEVGSNTTTYLNAYLEYTDTISNETKNTENTGNVIVEANDVNIKKQFFRNEFVQLIQECQTIAIKKGFLKMSRLQELLVDNDFLEALSKDAKEVKNALSRKDWYQRWGKHYLPSLCSAHRGEYCNNFKDPGVQFYGGKGFKKIQDLIHEAFCKMKPPTPSVNQRRSNNYSSKKKKTRTRVIDMTRYNNSCNPCFHGNCTVSMDKNTTKLIKDLKAGDVLHNGAKVTCVVKTVCHQGKTDLVTIGDLKITPWHPISKNGQWVFPCEIQTPIYQPCDHVYSFVLDSKHTMNIGGHDCVTFGHGFKSPVVERTYYPTESCKKYIEESSSSSSPCVKDTFKSSVLAHNYFGTEKVINDLKKMNGWEQGEILLKSITRNEKGLINGLVKF</sequence>
<gene>
    <name evidence="2" type="ORF">M0813_28976</name>
</gene>
<dbReference type="InterPro" id="IPR036465">
    <property type="entry name" value="vWFA_dom_sf"/>
</dbReference>
<dbReference type="PANTHER" id="PTHR10579:SF156">
    <property type="entry name" value="VWFA DOMAIN-CONTAINING PROTEIN"/>
    <property type="match status" value="1"/>
</dbReference>
<dbReference type="InterPro" id="IPR032838">
    <property type="entry name" value="Vwaint_dom"/>
</dbReference>
<dbReference type="InterPro" id="IPR002035">
    <property type="entry name" value="VWF_A"/>
</dbReference>
<dbReference type="Gene3D" id="3.40.50.410">
    <property type="entry name" value="von Willebrand factor, type A domain"/>
    <property type="match status" value="1"/>
</dbReference>
<accession>A0ABQ8XQV4</accession>
<evidence type="ECO:0000313" key="3">
    <source>
        <dbReference type="Proteomes" id="UP001150062"/>
    </source>
</evidence>
<comment type="caution">
    <text evidence="2">The sequence shown here is derived from an EMBL/GenBank/DDBJ whole genome shotgun (WGS) entry which is preliminary data.</text>
</comment>
<evidence type="ECO:0000313" key="2">
    <source>
        <dbReference type="EMBL" id="KAJ6234997.1"/>
    </source>
</evidence>
<dbReference type="SUPFAM" id="SSF53300">
    <property type="entry name" value="vWA-like"/>
    <property type="match status" value="1"/>
</dbReference>
<dbReference type="Pfam" id="PF14624">
    <property type="entry name" value="Vwaint"/>
    <property type="match status" value="1"/>
</dbReference>
<keyword evidence="3" id="KW-1185">Reference proteome</keyword>
<feature type="domain" description="VWFA" evidence="1">
    <location>
        <begin position="37"/>
        <end position="225"/>
    </location>
</feature>
<proteinExistence type="predicted"/>
<name>A0ABQ8XQV4_9EUKA</name>
<dbReference type="Proteomes" id="UP001150062">
    <property type="component" value="Unassembled WGS sequence"/>
</dbReference>
<dbReference type="PANTHER" id="PTHR10579">
    <property type="entry name" value="CALCIUM-ACTIVATED CHLORIDE CHANNEL REGULATOR"/>
    <property type="match status" value="1"/>
</dbReference>
<dbReference type="Pfam" id="PF14623">
    <property type="entry name" value="Vint"/>
    <property type="match status" value="1"/>
</dbReference>
<dbReference type="InterPro" id="IPR036844">
    <property type="entry name" value="Hint_dom_sf"/>
</dbReference>
<dbReference type="Pfam" id="PF13519">
    <property type="entry name" value="VWA_2"/>
    <property type="match status" value="1"/>
</dbReference>
<dbReference type="InterPro" id="IPR039510">
    <property type="entry name" value="Vint_dom"/>
</dbReference>
<dbReference type="SUPFAM" id="SSF51294">
    <property type="entry name" value="Hedgehog/intein (Hint) domain"/>
    <property type="match status" value="1"/>
</dbReference>
<dbReference type="PROSITE" id="PS50234">
    <property type="entry name" value="VWFA"/>
    <property type="match status" value="1"/>
</dbReference>